<evidence type="ECO:0000313" key="36">
    <source>
        <dbReference type="Proteomes" id="UP000432488"/>
    </source>
</evidence>
<evidence type="ECO:0000313" key="37">
    <source>
        <dbReference type="Proteomes" id="UP000434462"/>
    </source>
</evidence>
<evidence type="ECO:0000313" key="43">
    <source>
        <dbReference type="Proteomes" id="UP000487989"/>
    </source>
</evidence>
<dbReference type="EMBL" id="CZBF01000003">
    <property type="protein sequence ID" value="CUP86348.1"/>
    <property type="molecule type" value="Genomic_DNA"/>
</dbReference>
<dbReference type="Proteomes" id="UP000283680">
    <property type="component" value="Unassembled WGS sequence"/>
</dbReference>
<evidence type="ECO:0000313" key="12">
    <source>
        <dbReference type="EMBL" id="KAB4182465.1"/>
    </source>
</evidence>
<evidence type="ECO:0000259" key="3">
    <source>
        <dbReference type="Pfam" id="PF00149"/>
    </source>
</evidence>
<dbReference type="Proteomes" id="UP000441711">
    <property type="component" value="Unassembled WGS sequence"/>
</dbReference>
<dbReference type="Pfam" id="PF00149">
    <property type="entry name" value="Metallophos"/>
    <property type="match status" value="1"/>
</dbReference>
<dbReference type="Proteomes" id="UP000432488">
    <property type="component" value="Unassembled WGS sequence"/>
</dbReference>
<evidence type="ECO:0000313" key="4">
    <source>
        <dbReference type="EMBL" id="CUN95701.1"/>
    </source>
</evidence>
<dbReference type="EC" id="3.1.-.-" evidence="6"/>
<dbReference type="EMBL" id="WCUV01000003">
    <property type="protein sequence ID" value="KAB4094715.1"/>
    <property type="molecule type" value="Genomic_DNA"/>
</dbReference>
<protein>
    <submittedName>
        <fullName evidence="8">Metallophosphoesterase</fullName>
    </submittedName>
    <submittedName>
        <fullName evidence="16">Phosphohydrolase</fullName>
    </submittedName>
    <submittedName>
        <fullName evidence="6">Putative phosphoesterase</fullName>
        <ecNumber evidence="6">3.1.-.-</ecNumber>
    </submittedName>
</protein>
<evidence type="ECO:0000313" key="21">
    <source>
        <dbReference type="EMBL" id="RHC71470.1"/>
    </source>
</evidence>
<dbReference type="Proteomes" id="UP000466952">
    <property type="component" value="Unassembled WGS sequence"/>
</dbReference>
<evidence type="ECO:0000313" key="9">
    <source>
        <dbReference type="EMBL" id="KAB4111393.1"/>
    </source>
</evidence>
<sequence>MMKKLVYISILSLLLLSSCRSKRMITVSLPQPVMQADSTQLGDTIGLPARLSPMFTFDQSDLRNVRRQPAKGEVKKQQIKKTAPVQKVIVQRGTRITSKTTHVGSAYKGVSRIKTYDFTHRDVPAAFEGFRIAFVSDLHYKSLLKEEGLKDLVRLLIDQKADVLLIGGDFHEGCQYVPPVMAALAQVKTPLGTYAVLGNNDYEACYDDIVREMRHYGMHLLEHKVDTLRRGGERILVAGVRNPFDLGKNGTSPTLGLSPDDFVILLTHTPDYAEDVPVTNSDLILAGHTHGGQVTLFGLYAPIVPSHYGQRFLSGLKYNSKNIPMIVTNGIGTSQKAIRMFAPAEVVMIVLHRLTD</sequence>
<feature type="domain" description="Calcineurin-like phosphoesterase" evidence="3">
    <location>
        <begin position="130"/>
        <end position="291"/>
    </location>
</feature>
<evidence type="ECO:0000313" key="38">
    <source>
        <dbReference type="Proteomes" id="UP000438773"/>
    </source>
</evidence>
<dbReference type="AlphaFoldDB" id="A0A174SIE3"/>
<name>A0A174SIE3_BACUN</name>
<dbReference type="PANTHER" id="PTHR31302">
    <property type="entry name" value="TRANSMEMBRANE PROTEIN WITH METALLOPHOSPHOESTERASE DOMAIN-RELATED"/>
    <property type="match status" value="1"/>
</dbReference>
<dbReference type="Proteomes" id="UP000095419">
    <property type="component" value="Unassembled WGS sequence"/>
</dbReference>
<evidence type="ECO:0000313" key="39">
    <source>
        <dbReference type="Proteomes" id="UP000441711"/>
    </source>
</evidence>
<dbReference type="EMBL" id="WCUP01000002">
    <property type="protein sequence ID" value="KAB4111393.1"/>
    <property type="molecule type" value="Genomic_DNA"/>
</dbReference>
<reference evidence="24 25" key="1">
    <citation type="submission" date="2015-09" db="EMBL/GenBank/DDBJ databases">
        <authorList>
            <consortium name="Pathogen Informatics"/>
        </authorList>
    </citation>
    <scope>NUCLEOTIDE SEQUENCE [LARGE SCALE GENOMIC DNA]</scope>
    <source>
        <strain evidence="4 24">2789STDY5608791</strain>
        <strain evidence="5 25">2789STDY5834847</strain>
        <strain evidence="6 26">2789STDY5834898</strain>
        <strain evidence="7 27">2789STDY5834942</strain>
    </source>
</reference>
<reference evidence="36 37" key="5">
    <citation type="journal article" date="2019" name="Nat. Med.">
        <title>A library of human gut bacterial isolates paired with longitudinal multiomics data enables mechanistic microbiome research.</title>
        <authorList>
            <person name="Poyet M."/>
            <person name="Groussin M."/>
            <person name="Gibbons S.M."/>
            <person name="Avila-Pacheco J."/>
            <person name="Jiang X."/>
            <person name="Kearney S.M."/>
            <person name="Perrotta A.R."/>
            <person name="Berdy B."/>
            <person name="Zhao S."/>
            <person name="Lieberman T.D."/>
            <person name="Swanson P.K."/>
            <person name="Smith M."/>
            <person name="Roesemann S."/>
            <person name="Alexander J.E."/>
            <person name="Rich S.A."/>
            <person name="Livny J."/>
            <person name="Vlamakis H."/>
            <person name="Clish C."/>
            <person name="Bullock K."/>
            <person name="Deik A."/>
            <person name="Scott J."/>
            <person name="Pierce K.A."/>
            <person name="Xavier R.J."/>
            <person name="Alm E.J."/>
        </authorList>
    </citation>
    <scope>NUCLEOTIDE SEQUENCE [LARGE SCALE GENOMIC DNA]</scope>
    <source>
        <strain evidence="14 41">BIOML-A11</strain>
        <strain evidence="13 42">BIOML-A19</strain>
        <strain evidence="12 40">BIOML-A21</strain>
        <strain evidence="15 43">BIOML-A3</strain>
        <strain evidence="9 39">BIOML-A36</strain>
        <strain evidence="11 38">BIOML-A37</strain>
        <strain evidence="10 37">BIOML-A38</strain>
        <strain evidence="8 36">BIOML-A42</strain>
    </source>
</reference>
<evidence type="ECO:0000313" key="13">
    <source>
        <dbReference type="EMBL" id="KAB4184949.1"/>
    </source>
</evidence>
<evidence type="ECO:0000313" key="15">
    <source>
        <dbReference type="EMBL" id="KAB4257106.1"/>
    </source>
</evidence>
<dbReference type="Proteomes" id="UP000284514">
    <property type="component" value="Unassembled WGS sequence"/>
</dbReference>
<dbReference type="EMBL" id="WCTR01000001">
    <property type="protein sequence ID" value="KAB4215914.1"/>
    <property type="molecule type" value="Genomic_DNA"/>
</dbReference>
<dbReference type="GO" id="GO:0009245">
    <property type="term" value="P:lipid A biosynthetic process"/>
    <property type="evidence" value="ECO:0007669"/>
    <property type="project" value="TreeGrafter"/>
</dbReference>
<dbReference type="GO" id="GO:0046872">
    <property type="term" value="F:metal ion binding"/>
    <property type="evidence" value="ECO:0007669"/>
    <property type="project" value="UniProtKB-KW"/>
</dbReference>
<evidence type="ECO:0000256" key="2">
    <source>
        <dbReference type="ARBA" id="ARBA00022801"/>
    </source>
</evidence>
<dbReference type="Proteomes" id="UP000438773">
    <property type="component" value="Unassembled WGS sequence"/>
</dbReference>
<dbReference type="PROSITE" id="PS51257">
    <property type="entry name" value="PROKAR_LIPOPROTEIN"/>
    <property type="match status" value="1"/>
</dbReference>
<evidence type="ECO:0000313" key="10">
    <source>
        <dbReference type="EMBL" id="KAB4115433.1"/>
    </source>
</evidence>
<evidence type="ECO:0000313" key="16">
    <source>
        <dbReference type="EMBL" id="OUN57074.1"/>
    </source>
</evidence>
<organism evidence="6 26">
    <name type="scientific">Bacteroides uniformis</name>
    <dbReference type="NCBI Taxonomy" id="820"/>
    <lineage>
        <taxon>Bacteria</taxon>
        <taxon>Pseudomonadati</taxon>
        <taxon>Bacteroidota</taxon>
        <taxon>Bacteroidia</taxon>
        <taxon>Bacteroidales</taxon>
        <taxon>Bacteroidaceae</taxon>
        <taxon>Bacteroides</taxon>
    </lineage>
</organism>
<dbReference type="InterPro" id="IPR004843">
    <property type="entry name" value="Calcineurin-like_PHP"/>
</dbReference>
<dbReference type="Proteomes" id="UP000196329">
    <property type="component" value="Unassembled WGS sequence"/>
</dbReference>
<dbReference type="Proteomes" id="UP000283766">
    <property type="component" value="Unassembled WGS sequence"/>
</dbReference>
<dbReference type="EMBL" id="WCTJ01000007">
    <property type="protein sequence ID" value="KAB4257106.1"/>
    <property type="molecule type" value="Genomic_DNA"/>
</dbReference>
<dbReference type="EMBL" id="WCUA01000026">
    <property type="protein sequence ID" value="KAB4182465.1"/>
    <property type="molecule type" value="Genomic_DNA"/>
</dbReference>
<dbReference type="EMBL" id="QRVP01000021">
    <property type="protein sequence ID" value="RGS51771.1"/>
    <property type="molecule type" value="Genomic_DNA"/>
</dbReference>
<evidence type="ECO:0000313" key="5">
    <source>
        <dbReference type="EMBL" id="CUO62478.1"/>
    </source>
</evidence>
<evidence type="ECO:0000313" key="20">
    <source>
        <dbReference type="EMBL" id="RGS51771.1"/>
    </source>
</evidence>
<dbReference type="EMBL" id="QSIF01000043">
    <property type="protein sequence ID" value="RHC71470.1"/>
    <property type="molecule type" value="Genomic_DNA"/>
</dbReference>
<dbReference type="EMBL" id="QRJL01000001">
    <property type="protein sequence ID" value="RHH34619.1"/>
    <property type="molecule type" value="Genomic_DNA"/>
</dbReference>
<dbReference type="EMBL" id="QSJZ01000012">
    <property type="protein sequence ID" value="RHE22160.1"/>
    <property type="molecule type" value="Genomic_DNA"/>
</dbReference>
<evidence type="ECO:0000313" key="7">
    <source>
        <dbReference type="EMBL" id="CUP86348.1"/>
    </source>
</evidence>
<dbReference type="Proteomes" id="UP000285283">
    <property type="component" value="Unassembled WGS sequence"/>
</dbReference>
<evidence type="ECO:0000313" key="8">
    <source>
        <dbReference type="EMBL" id="KAB4094715.1"/>
    </source>
</evidence>
<dbReference type="GO" id="GO:0008758">
    <property type="term" value="F:UDP-2,3-diacylglucosamine hydrolase activity"/>
    <property type="evidence" value="ECO:0007669"/>
    <property type="project" value="TreeGrafter"/>
</dbReference>
<evidence type="ECO:0000313" key="40">
    <source>
        <dbReference type="Proteomes" id="UP000442334"/>
    </source>
</evidence>
<dbReference type="EMBL" id="CZAF01000003">
    <property type="protein sequence ID" value="CUO62478.1"/>
    <property type="molecule type" value="Genomic_DNA"/>
</dbReference>
<dbReference type="Proteomes" id="UP000487989">
    <property type="component" value="Unassembled WGS sequence"/>
</dbReference>
<dbReference type="EMBL" id="QSRB01000006">
    <property type="protein sequence ID" value="RGK86159.1"/>
    <property type="molecule type" value="Genomic_DNA"/>
</dbReference>
<dbReference type="Proteomes" id="UP000095766">
    <property type="component" value="Unassembled WGS sequence"/>
</dbReference>
<dbReference type="Proteomes" id="UP000283601">
    <property type="component" value="Unassembled WGS sequence"/>
</dbReference>
<evidence type="ECO:0000313" key="14">
    <source>
        <dbReference type="EMBL" id="KAB4215914.1"/>
    </source>
</evidence>
<evidence type="ECO:0000313" key="26">
    <source>
        <dbReference type="Proteomes" id="UP000095766"/>
    </source>
</evidence>
<evidence type="ECO:0000313" key="24">
    <source>
        <dbReference type="Proteomes" id="UP000095419"/>
    </source>
</evidence>
<dbReference type="EMBL" id="CYZF01000002">
    <property type="protein sequence ID" value="CUN95701.1"/>
    <property type="molecule type" value="Genomic_DNA"/>
</dbReference>
<dbReference type="Proteomes" id="UP000434462">
    <property type="component" value="Unassembled WGS sequence"/>
</dbReference>
<dbReference type="Proteomes" id="UP000095788">
    <property type="component" value="Unassembled WGS sequence"/>
</dbReference>
<dbReference type="GO" id="GO:0016020">
    <property type="term" value="C:membrane"/>
    <property type="evidence" value="ECO:0007669"/>
    <property type="project" value="GOC"/>
</dbReference>
<evidence type="ECO:0000313" key="17">
    <source>
        <dbReference type="EMBL" id="RGK86159.1"/>
    </source>
</evidence>
<evidence type="ECO:0000313" key="11">
    <source>
        <dbReference type="EMBL" id="KAB4126984.1"/>
    </source>
</evidence>
<accession>A0A174SIE3</accession>
<evidence type="ECO:0000313" key="33">
    <source>
        <dbReference type="Proteomes" id="UP000283766"/>
    </source>
</evidence>
<dbReference type="Gene3D" id="3.60.21.10">
    <property type="match status" value="1"/>
</dbReference>
<evidence type="ECO:0000313" key="23">
    <source>
        <dbReference type="EMBL" id="RHH34619.1"/>
    </source>
</evidence>
<dbReference type="OrthoDB" id="9780884at2"/>
<evidence type="ECO:0000313" key="32">
    <source>
        <dbReference type="Proteomes" id="UP000283680"/>
    </source>
</evidence>
<evidence type="ECO:0000313" key="41">
    <source>
        <dbReference type="Proteomes" id="UP000466952"/>
    </source>
</evidence>
<dbReference type="EMBL" id="WCUQ01000003">
    <property type="protein sequence ID" value="KAB4126984.1"/>
    <property type="molecule type" value="Genomic_DNA"/>
</dbReference>
<dbReference type="EMBL" id="WCUR01000040">
    <property type="protein sequence ID" value="KAB4115433.1"/>
    <property type="molecule type" value="Genomic_DNA"/>
</dbReference>
<dbReference type="EMBL" id="NFHS01000001">
    <property type="protein sequence ID" value="OUN57074.1"/>
    <property type="molecule type" value="Genomic_DNA"/>
</dbReference>
<keyword evidence="1" id="KW-0479">Metal-binding</keyword>
<keyword evidence="2 6" id="KW-0378">Hydrolase</keyword>
<dbReference type="InterPro" id="IPR029052">
    <property type="entry name" value="Metallo-depent_PP-like"/>
</dbReference>
<dbReference type="EMBL" id="QSRK01000002">
    <property type="protein sequence ID" value="RGL17204.1"/>
    <property type="molecule type" value="Genomic_DNA"/>
</dbReference>
<dbReference type="EMBL" id="WCTY01000012">
    <property type="protein sequence ID" value="KAB4184949.1"/>
    <property type="molecule type" value="Genomic_DNA"/>
</dbReference>
<proteinExistence type="predicted"/>
<evidence type="ECO:0000313" key="34">
    <source>
        <dbReference type="Proteomes" id="UP000284514"/>
    </source>
</evidence>
<dbReference type="EMBL" id="QRTH01000001">
    <property type="protein sequence ID" value="RGQ54697.1"/>
    <property type="molecule type" value="Genomic_DNA"/>
</dbReference>
<evidence type="ECO:0000313" key="29">
    <source>
        <dbReference type="Proteomes" id="UP000260795"/>
    </source>
</evidence>
<evidence type="ECO:0000313" key="28">
    <source>
        <dbReference type="Proteomes" id="UP000196329"/>
    </source>
</evidence>
<dbReference type="InterPro" id="IPR051158">
    <property type="entry name" value="Metallophosphoesterase_sf"/>
</dbReference>
<evidence type="ECO:0000313" key="30">
    <source>
        <dbReference type="Proteomes" id="UP000260874"/>
    </source>
</evidence>
<evidence type="ECO:0000313" key="19">
    <source>
        <dbReference type="EMBL" id="RGQ54697.1"/>
    </source>
</evidence>
<dbReference type="Proteomes" id="UP000260795">
    <property type="component" value="Unassembled WGS sequence"/>
</dbReference>
<evidence type="ECO:0000256" key="1">
    <source>
        <dbReference type="ARBA" id="ARBA00022723"/>
    </source>
</evidence>
<evidence type="ECO:0000313" key="25">
    <source>
        <dbReference type="Proteomes" id="UP000095614"/>
    </source>
</evidence>
<dbReference type="Proteomes" id="UP000095614">
    <property type="component" value="Unassembled WGS sequence"/>
</dbReference>
<evidence type="ECO:0000313" key="18">
    <source>
        <dbReference type="EMBL" id="RGL17204.1"/>
    </source>
</evidence>
<evidence type="ECO:0000313" key="35">
    <source>
        <dbReference type="Proteomes" id="UP000285283"/>
    </source>
</evidence>
<evidence type="ECO:0000313" key="22">
    <source>
        <dbReference type="EMBL" id="RHE22160.1"/>
    </source>
</evidence>
<evidence type="ECO:0000313" key="42">
    <source>
        <dbReference type="Proteomes" id="UP000487221"/>
    </source>
</evidence>
<dbReference type="Proteomes" id="UP000442334">
    <property type="component" value="Unassembled WGS sequence"/>
</dbReference>
<reference evidence="29 30" key="4">
    <citation type="submission" date="2018-08" db="EMBL/GenBank/DDBJ databases">
        <title>A genome reference for cultivated species of the human gut microbiota.</title>
        <authorList>
            <person name="Zou Y."/>
            <person name="Xue W."/>
            <person name="Luo G."/>
        </authorList>
    </citation>
    <scope>NUCLEOTIDE SEQUENCE [LARGE SCALE GENOMIC DNA]</scope>
    <source>
        <strain evidence="20 35">AF21-53</strain>
        <strain evidence="19 32">AF28-11</strain>
        <strain evidence="23 33">AM18-14LB</strain>
        <strain evidence="22 31">AM29-12AC</strain>
        <strain evidence="21 34">AM34-25</strain>
        <strain evidence="18 29">TF08-13</strain>
        <strain evidence="17 30">TF09-22</strain>
    </source>
</reference>
<reference evidence="28" key="2">
    <citation type="submission" date="2017-04" db="EMBL/GenBank/DDBJ databases">
        <title>Function of individual gut microbiota members based on whole genome sequencing of pure cultures obtained from chicken caecum.</title>
        <authorList>
            <person name="Medvecky M."/>
            <person name="Cejkova D."/>
            <person name="Polansky O."/>
            <person name="Karasova D."/>
            <person name="Kubasova T."/>
            <person name="Cizek A."/>
            <person name="Rychlik I."/>
        </authorList>
    </citation>
    <scope>NUCLEOTIDE SEQUENCE [LARGE SCALE GENOMIC DNA]</scope>
    <source>
        <strain evidence="28">An67</strain>
    </source>
</reference>
<evidence type="ECO:0000313" key="31">
    <source>
        <dbReference type="Proteomes" id="UP000283601"/>
    </source>
</evidence>
<gene>
    <name evidence="16" type="ORF">B5G17_01495</name>
    <name evidence="23" type="ORF">DW216_01505</name>
    <name evidence="22" type="ORF">DW758_14490</name>
    <name evidence="21" type="ORF">DW831_18175</name>
    <name evidence="20" type="ORF">DWX87_17385</name>
    <name evidence="19" type="ORF">DWY92_01540</name>
    <name evidence="18" type="ORF">DXC80_01860</name>
    <name evidence="17" type="ORF">DXC91_09735</name>
    <name evidence="4" type="ORF">ERS417307_00813</name>
    <name evidence="5" type="ORF">ERS852462_00986</name>
    <name evidence="6" type="ORF">ERS852510_00355</name>
    <name evidence="7" type="ORF">ERS852554_02039</name>
    <name evidence="15" type="ORF">GAP48_06440</name>
    <name evidence="14" type="ORF">GAP55_01470</name>
    <name evidence="12" type="ORF">GAQ34_18225</name>
    <name evidence="13" type="ORF">GAQ44_07825</name>
    <name evidence="8" type="ORF">GAQ56_04710</name>
    <name evidence="9" type="ORF">GAQ70_03265</name>
    <name evidence="10" type="ORF">GAQ72_12270</name>
    <name evidence="11" type="ORF">GAQ75_05595</name>
</gene>
<dbReference type="CDD" id="cd07385">
    <property type="entry name" value="MPP_YkuE_C"/>
    <property type="match status" value="1"/>
</dbReference>
<dbReference type="EMBL" id="CZAO01000001">
    <property type="protein sequence ID" value="CUO88171.1"/>
    <property type="molecule type" value="Genomic_DNA"/>
</dbReference>
<dbReference type="Proteomes" id="UP000260874">
    <property type="component" value="Unassembled WGS sequence"/>
</dbReference>
<reference evidence="16" key="3">
    <citation type="journal article" date="2018" name="BMC Genomics">
        <title>Whole genome sequencing and function prediction of 133 gut anaerobes isolated from chicken caecum in pure cultures.</title>
        <authorList>
            <person name="Medvecky M."/>
            <person name="Cejkova D."/>
            <person name="Polansky O."/>
            <person name="Karasova D."/>
            <person name="Kubasova T."/>
            <person name="Cizek A."/>
            <person name="Rychlik I."/>
        </authorList>
    </citation>
    <scope>NUCLEOTIDE SEQUENCE</scope>
    <source>
        <strain evidence="16">An67</strain>
    </source>
</reference>
<dbReference type="PANTHER" id="PTHR31302:SF31">
    <property type="entry name" value="PHOSPHODIESTERASE YAEI"/>
    <property type="match status" value="1"/>
</dbReference>
<dbReference type="SUPFAM" id="SSF56300">
    <property type="entry name" value="Metallo-dependent phosphatases"/>
    <property type="match status" value="1"/>
</dbReference>
<dbReference type="Proteomes" id="UP000487221">
    <property type="component" value="Unassembled WGS sequence"/>
</dbReference>
<evidence type="ECO:0000313" key="6">
    <source>
        <dbReference type="EMBL" id="CUO88171.1"/>
    </source>
</evidence>
<evidence type="ECO:0000313" key="27">
    <source>
        <dbReference type="Proteomes" id="UP000095788"/>
    </source>
</evidence>